<evidence type="ECO:0000313" key="2">
    <source>
        <dbReference type="Proteomes" id="UP000297814"/>
    </source>
</evidence>
<protein>
    <submittedName>
        <fullName evidence="1">Uncharacterized protein</fullName>
    </submittedName>
</protein>
<organism evidence="1 2">
    <name type="scientific">Botrytis hyacinthi</name>
    <dbReference type="NCBI Taxonomy" id="278943"/>
    <lineage>
        <taxon>Eukaryota</taxon>
        <taxon>Fungi</taxon>
        <taxon>Dikarya</taxon>
        <taxon>Ascomycota</taxon>
        <taxon>Pezizomycotina</taxon>
        <taxon>Leotiomycetes</taxon>
        <taxon>Helotiales</taxon>
        <taxon>Sclerotiniaceae</taxon>
        <taxon>Botrytis</taxon>
    </lineage>
</organism>
<evidence type="ECO:0000313" key="1">
    <source>
        <dbReference type="EMBL" id="TGO35277.1"/>
    </source>
</evidence>
<dbReference type="Proteomes" id="UP000297814">
    <property type="component" value="Unassembled WGS sequence"/>
</dbReference>
<sequence length="76" mass="8686">MRHRVLFLAKTATATETDNQLEKEECLNTSDYKVEVLLGFRRDTTGLFWKLNEAANAILNVLIMILELTETEAKSI</sequence>
<proteinExistence type="predicted"/>
<comment type="caution">
    <text evidence="1">The sequence shown here is derived from an EMBL/GenBank/DDBJ whole genome shotgun (WGS) entry which is preliminary data.</text>
</comment>
<gene>
    <name evidence="1" type="ORF">BHYA_0164g00210</name>
</gene>
<dbReference type="AlphaFoldDB" id="A0A4Z1GNS3"/>
<keyword evidence="2" id="KW-1185">Reference proteome</keyword>
<dbReference type="EMBL" id="PQXK01000164">
    <property type="protein sequence ID" value="TGO35277.1"/>
    <property type="molecule type" value="Genomic_DNA"/>
</dbReference>
<accession>A0A4Z1GNS3</accession>
<name>A0A4Z1GNS3_9HELO</name>
<reference evidence="1 2" key="1">
    <citation type="submission" date="2017-12" db="EMBL/GenBank/DDBJ databases">
        <title>Comparative genomics of Botrytis spp.</title>
        <authorList>
            <person name="Valero-Jimenez C.A."/>
            <person name="Tapia P."/>
            <person name="Veloso J."/>
            <person name="Silva-Moreno E."/>
            <person name="Staats M."/>
            <person name="Valdes J.H."/>
            <person name="Van Kan J.A.L."/>
        </authorList>
    </citation>
    <scope>NUCLEOTIDE SEQUENCE [LARGE SCALE GENOMIC DNA]</scope>
    <source>
        <strain evidence="1 2">Bh0001</strain>
    </source>
</reference>